<evidence type="ECO:0000256" key="6">
    <source>
        <dbReference type="ARBA" id="ARBA00023136"/>
    </source>
</evidence>
<dbReference type="PANTHER" id="PTHR24243">
    <property type="entry name" value="G-PROTEIN COUPLED RECEPTOR"/>
    <property type="match status" value="1"/>
</dbReference>
<dbReference type="PROSITE" id="PS50262">
    <property type="entry name" value="G_PROTEIN_RECEP_F1_2"/>
    <property type="match status" value="1"/>
</dbReference>
<reference evidence="11" key="1">
    <citation type="submission" date="2015-12" db="EMBL/GenBank/DDBJ databases">
        <title>De novo transcriptome assembly of four potential Pierce s Disease insect vectors from Arizona vineyards.</title>
        <authorList>
            <person name="Tassone E.E."/>
        </authorList>
    </citation>
    <scope>NUCLEOTIDE SEQUENCE</scope>
</reference>
<dbReference type="CDD" id="cd00637">
    <property type="entry name" value="7tm_classA_rhodopsin-like"/>
    <property type="match status" value="1"/>
</dbReference>
<feature type="transmembrane region" description="Helical" evidence="9">
    <location>
        <begin position="101"/>
        <end position="123"/>
    </location>
</feature>
<evidence type="ECO:0000256" key="2">
    <source>
        <dbReference type="ARBA" id="ARBA00010663"/>
    </source>
</evidence>
<evidence type="ECO:0000256" key="1">
    <source>
        <dbReference type="ARBA" id="ARBA00004141"/>
    </source>
</evidence>
<sequence>LGSLDISQFQSSLDFDGAFKVIQLLYMAISLVSTYGAVAVTVDKYIAVCKPFTGQRVFTKERSIKIVFYIWILSFFYTAGVGLCAYKLFPFTKYFEVCFNLSSITITTSLFPLAITIILYALIGLDISKALHKNDFSGQSMYGYR</sequence>
<feature type="transmembrane region" description="Helical" evidence="9">
    <location>
        <begin position="24"/>
        <end position="46"/>
    </location>
</feature>
<name>A0A1B6CMA9_9HEMI</name>
<dbReference type="InterPro" id="IPR000276">
    <property type="entry name" value="GPCR_Rhodpsn"/>
</dbReference>
<feature type="non-terminal residue" evidence="11">
    <location>
        <position position="1"/>
    </location>
</feature>
<protein>
    <recommendedName>
        <fullName evidence="10">G-protein coupled receptors family 1 profile domain-containing protein</fullName>
    </recommendedName>
</protein>
<keyword evidence="6 9" id="KW-0472">Membrane</keyword>
<keyword evidence="5" id="KW-0297">G-protein coupled receptor</keyword>
<dbReference type="PANTHER" id="PTHR24243:SF208">
    <property type="entry name" value="PYROKININ-1 RECEPTOR"/>
    <property type="match status" value="1"/>
</dbReference>
<accession>A0A1B6CMA9</accession>
<evidence type="ECO:0000256" key="9">
    <source>
        <dbReference type="SAM" id="Phobius"/>
    </source>
</evidence>
<dbReference type="GO" id="GO:0004930">
    <property type="term" value="F:G protein-coupled receptor activity"/>
    <property type="evidence" value="ECO:0007669"/>
    <property type="project" value="UniProtKB-KW"/>
</dbReference>
<dbReference type="AlphaFoldDB" id="A0A1B6CMA9"/>
<dbReference type="InterPro" id="IPR017452">
    <property type="entry name" value="GPCR_Rhodpsn_7TM"/>
</dbReference>
<evidence type="ECO:0000259" key="10">
    <source>
        <dbReference type="PROSITE" id="PS50262"/>
    </source>
</evidence>
<keyword evidence="3 9" id="KW-0812">Transmembrane</keyword>
<dbReference type="EMBL" id="GEDC01022790">
    <property type="protein sequence ID" value="JAS14508.1"/>
    <property type="molecule type" value="Transcribed_RNA"/>
</dbReference>
<keyword evidence="8" id="KW-0807">Transducer</keyword>
<organism evidence="11">
    <name type="scientific">Clastoptera arizonana</name>
    <name type="common">Arizona spittle bug</name>
    <dbReference type="NCBI Taxonomy" id="38151"/>
    <lineage>
        <taxon>Eukaryota</taxon>
        <taxon>Metazoa</taxon>
        <taxon>Ecdysozoa</taxon>
        <taxon>Arthropoda</taxon>
        <taxon>Hexapoda</taxon>
        <taxon>Insecta</taxon>
        <taxon>Pterygota</taxon>
        <taxon>Neoptera</taxon>
        <taxon>Paraneoptera</taxon>
        <taxon>Hemiptera</taxon>
        <taxon>Auchenorrhyncha</taxon>
        <taxon>Cercopoidea</taxon>
        <taxon>Clastopteridae</taxon>
        <taxon>Clastoptera</taxon>
    </lineage>
</organism>
<evidence type="ECO:0000256" key="7">
    <source>
        <dbReference type="ARBA" id="ARBA00023170"/>
    </source>
</evidence>
<dbReference type="Gene3D" id="1.20.1070.10">
    <property type="entry name" value="Rhodopsin 7-helix transmembrane proteins"/>
    <property type="match status" value="1"/>
</dbReference>
<feature type="domain" description="G-protein coupled receptors family 1 profile" evidence="10">
    <location>
        <begin position="1"/>
        <end position="145"/>
    </location>
</feature>
<comment type="subcellular location">
    <subcellularLocation>
        <location evidence="1">Membrane</location>
        <topology evidence="1">Multi-pass membrane protein</topology>
    </subcellularLocation>
</comment>
<proteinExistence type="inferred from homology"/>
<keyword evidence="4 9" id="KW-1133">Transmembrane helix</keyword>
<comment type="similarity">
    <text evidence="2">Belongs to the G-protein coupled receptor 1 family.</text>
</comment>
<dbReference type="SUPFAM" id="SSF81321">
    <property type="entry name" value="Family A G protein-coupled receptor-like"/>
    <property type="match status" value="1"/>
</dbReference>
<evidence type="ECO:0000256" key="5">
    <source>
        <dbReference type="ARBA" id="ARBA00023040"/>
    </source>
</evidence>
<keyword evidence="7" id="KW-0675">Receptor</keyword>
<feature type="non-terminal residue" evidence="11">
    <location>
        <position position="145"/>
    </location>
</feature>
<evidence type="ECO:0000256" key="3">
    <source>
        <dbReference type="ARBA" id="ARBA00022692"/>
    </source>
</evidence>
<feature type="transmembrane region" description="Helical" evidence="9">
    <location>
        <begin position="66"/>
        <end position="89"/>
    </location>
</feature>
<evidence type="ECO:0000256" key="4">
    <source>
        <dbReference type="ARBA" id="ARBA00022989"/>
    </source>
</evidence>
<dbReference type="GO" id="GO:0005886">
    <property type="term" value="C:plasma membrane"/>
    <property type="evidence" value="ECO:0007669"/>
    <property type="project" value="TreeGrafter"/>
</dbReference>
<evidence type="ECO:0000256" key="8">
    <source>
        <dbReference type="ARBA" id="ARBA00023224"/>
    </source>
</evidence>
<gene>
    <name evidence="11" type="ORF">g.45850</name>
</gene>
<dbReference type="Pfam" id="PF00001">
    <property type="entry name" value="7tm_1"/>
    <property type="match status" value="1"/>
</dbReference>
<evidence type="ECO:0000313" key="11">
    <source>
        <dbReference type="EMBL" id="JAS14508.1"/>
    </source>
</evidence>